<comment type="caution">
    <text evidence="3">The sequence shown here is derived from an EMBL/GenBank/DDBJ whole genome shotgun (WGS) entry which is preliminary data.</text>
</comment>
<evidence type="ECO:0000313" key="3">
    <source>
        <dbReference type="EMBL" id="KAK8592991.1"/>
    </source>
</evidence>
<feature type="region of interest" description="Disordered" evidence="2">
    <location>
        <begin position="81"/>
        <end position="103"/>
    </location>
</feature>
<reference evidence="3 4" key="1">
    <citation type="journal article" date="2024" name="G3 (Bethesda)">
        <title>Genome assembly of Hibiscus sabdariffa L. provides insights into metabolisms of medicinal natural products.</title>
        <authorList>
            <person name="Kim T."/>
        </authorList>
    </citation>
    <scope>NUCLEOTIDE SEQUENCE [LARGE SCALE GENOMIC DNA]</scope>
    <source>
        <strain evidence="3">TK-2024</strain>
        <tissue evidence="3">Old leaves</tissue>
    </source>
</reference>
<dbReference type="InterPro" id="IPR045137">
    <property type="entry name" value="RBM26/27"/>
</dbReference>
<feature type="region of interest" description="Disordered" evidence="2">
    <location>
        <begin position="1"/>
        <end position="27"/>
    </location>
</feature>
<organism evidence="3 4">
    <name type="scientific">Hibiscus sabdariffa</name>
    <name type="common">roselle</name>
    <dbReference type="NCBI Taxonomy" id="183260"/>
    <lineage>
        <taxon>Eukaryota</taxon>
        <taxon>Viridiplantae</taxon>
        <taxon>Streptophyta</taxon>
        <taxon>Embryophyta</taxon>
        <taxon>Tracheophyta</taxon>
        <taxon>Spermatophyta</taxon>
        <taxon>Magnoliopsida</taxon>
        <taxon>eudicotyledons</taxon>
        <taxon>Gunneridae</taxon>
        <taxon>Pentapetalae</taxon>
        <taxon>rosids</taxon>
        <taxon>malvids</taxon>
        <taxon>Malvales</taxon>
        <taxon>Malvaceae</taxon>
        <taxon>Malvoideae</taxon>
        <taxon>Hibiscus</taxon>
    </lineage>
</organism>
<feature type="compositionally biased region" description="Polar residues" evidence="2">
    <location>
        <begin position="88"/>
        <end position="102"/>
    </location>
</feature>
<keyword evidence="1" id="KW-0694">RNA-binding</keyword>
<protein>
    <recommendedName>
        <fullName evidence="5">RRM domain-containing protein</fullName>
    </recommendedName>
</protein>
<dbReference type="EMBL" id="JBBPBM010000003">
    <property type="protein sequence ID" value="KAK8592991.1"/>
    <property type="molecule type" value="Genomic_DNA"/>
</dbReference>
<evidence type="ECO:0008006" key="5">
    <source>
        <dbReference type="Google" id="ProtNLM"/>
    </source>
</evidence>
<name>A0ABR2G1S6_9ROSI</name>
<dbReference type="Proteomes" id="UP001472677">
    <property type="component" value="Unassembled WGS sequence"/>
</dbReference>
<accession>A0ABR2G1S6</accession>
<keyword evidence="4" id="KW-1185">Reference proteome</keyword>
<dbReference type="PANTHER" id="PTHR14398">
    <property type="entry name" value="RNA RECOGNITION RRM/RNP DOMAIN"/>
    <property type="match status" value="1"/>
</dbReference>
<evidence type="ECO:0000256" key="1">
    <source>
        <dbReference type="ARBA" id="ARBA00022884"/>
    </source>
</evidence>
<feature type="region of interest" description="Disordered" evidence="2">
    <location>
        <begin position="245"/>
        <end position="283"/>
    </location>
</feature>
<gene>
    <name evidence="3" type="ORF">V6N12_045082</name>
</gene>
<evidence type="ECO:0000313" key="4">
    <source>
        <dbReference type="Proteomes" id="UP001472677"/>
    </source>
</evidence>
<dbReference type="PANTHER" id="PTHR14398:SF0">
    <property type="entry name" value="ZINC FINGER PROTEIN SWM"/>
    <property type="match status" value="1"/>
</dbReference>
<sequence>MSNAVHDAVVPSPNSPKASGVNGPKVPLPFQKKLQTLEQMKEELRKKQEMLEFNNFGKLLQSGGVKGDLPTEQAAKRQKVGVAADPATTPSVSEPGASSTIPCTVWMTDKNNSTDNIASQGPTSNTTLSLQECKSSKQQSHPSAVGHLHLSKYKLDNRPTAFSVIPSLPSGLPDVDVLKEHFLQYGDLSAVELEDVENDDGDMVSKALDNCSVFITYGIRRSAEKAYTNEGKLACNISPGVLASGNKGSKSSEGVEHMELPQVLEHNSSPSSSVKKSLKGDGC</sequence>
<proteinExistence type="predicted"/>
<evidence type="ECO:0000256" key="2">
    <source>
        <dbReference type="SAM" id="MobiDB-lite"/>
    </source>
</evidence>